<name>A0A1B1N508_9BACL</name>
<proteinExistence type="predicted"/>
<organism evidence="1 2">
    <name type="scientific">Paenibacillus yonginensis</name>
    <dbReference type="NCBI Taxonomy" id="1462996"/>
    <lineage>
        <taxon>Bacteria</taxon>
        <taxon>Bacillati</taxon>
        <taxon>Bacillota</taxon>
        <taxon>Bacilli</taxon>
        <taxon>Bacillales</taxon>
        <taxon>Paenibacillaceae</taxon>
        <taxon>Paenibacillus</taxon>
    </lineage>
</organism>
<evidence type="ECO:0000313" key="1">
    <source>
        <dbReference type="EMBL" id="ANS76475.1"/>
    </source>
</evidence>
<dbReference type="STRING" id="1462996.AWM70_19420"/>
<evidence type="ECO:0000313" key="2">
    <source>
        <dbReference type="Proteomes" id="UP000092573"/>
    </source>
</evidence>
<dbReference type="Proteomes" id="UP000092573">
    <property type="component" value="Chromosome"/>
</dbReference>
<reference evidence="1 2" key="1">
    <citation type="submission" date="2016-01" db="EMBL/GenBank/DDBJ databases">
        <title>Complete Genome Sequence of Paenibacillus yonginensis DCY84, a novel Plant Growth-Promoting Bacteria with Elicitation of Induced Systemic Resistance.</title>
        <authorList>
            <person name="Kim Y.J."/>
            <person name="Yang D.C."/>
            <person name="Sukweenadhi J."/>
        </authorList>
    </citation>
    <scope>NUCLEOTIDE SEQUENCE [LARGE SCALE GENOMIC DNA]</scope>
    <source>
        <strain evidence="1 2">DCY84</strain>
    </source>
</reference>
<accession>A0A1B1N508</accession>
<protein>
    <submittedName>
        <fullName evidence="1">Uncharacterized protein</fullName>
    </submittedName>
</protein>
<dbReference type="RefSeq" id="WP_068699168.1">
    <property type="nucleotide sequence ID" value="NZ_CP014167.1"/>
</dbReference>
<sequence length="63" mass="7519">MDYIKPVEIDLNEMDDEPFRLYYEKQAKKEQFTRQLAYTLNKLLDSGQEMQNNRCSPTTGLQE</sequence>
<dbReference type="KEGG" id="pyg:AWM70_19420"/>
<gene>
    <name evidence="1" type="ORF">AWM70_19420</name>
</gene>
<dbReference type="OrthoDB" id="9925979at2"/>
<dbReference type="AlphaFoldDB" id="A0A1B1N508"/>
<dbReference type="EMBL" id="CP014167">
    <property type="protein sequence ID" value="ANS76475.1"/>
    <property type="molecule type" value="Genomic_DNA"/>
</dbReference>
<keyword evidence="2" id="KW-1185">Reference proteome</keyword>